<evidence type="ECO:0000256" key="2">
    <source>
        <dbReference type="ARBA" id="ARBA00004948"/>
    </source>
</evidence>
<comment type="function">
    <text evidence="1">Responsible for the formation of the pyrimidine heterocycle in the thiamine biosynthesis pathway. Catalyzes the formation of hydroxymethylpyrimidine phosphate (HMP-P) from histidine and pyridoxal phosphate (PLP). The protein uses PLP and the active site histidine to form HMP-P, generating an inactive enzyme. The enzyme can only undergo a single turnover, which suggests it is a suicide enzyme.</text>
</comment>
<dbReference type="SUPFAM" id="SSF53850">
    <property type="entry name" value="Periplasmic binding protein-like II"/>
    <property type="match status" value="1"/>
</dbReference>
<comment type="similarity">
    <text evidence="3">Belongs to the NMT1/THI5 family.</text>
</comment>
<keyword evidence="8" id="KW-0784">Thiamine biosynthesis</keyword>
<dbReference type="Gene3D" id="3.40.190.10">
    <property type="entry name" value="Periplasmic binding protein-like II"/>
    <property type="match status" value="1"/>
</dbReference>
<evidence type="ECO:0000256" key="7">
    <source>
        <dbReference type="ARBA" id="ARBA00022898"/>
    </source>
</evidence>
<evidence type="ECO:0000256" key="8">
    <source>
        <dbReference type="ARBA" id="ARBA00022977"/>
    </source>
</evidence>
<name>A0A7C4EXH8_9BACT</name>
<dbReference type="PANTHER" id="PTHR31528:SF1">
    <property type="entry name" value="4-AMINO-5-HYDROXYMETHYL-2-METHYLPYRIMIDINE PHOSPHATE SYNTHASE THI11-RELATED"/>
    <property type="match status" value="1"/>
</dbReference>
<evidence type="ECO:0000256" key="11">
    <source>
        <dbReference type="ARBA" id="ARBA00048179"/>
    </source>
</evidence>
<keyword evidence="7" id="KW-0663">Pyridoxal phosphate</keyword>
<comment type="subunit">
    <text evidence="4">Homodimer.</text>
</comment>
<proteinExistence type="inferred from homology"/>
<feature type="domain" description="SsuA/THI5-like" evidence="12">
    <location>
        <begin position="5"/>
        <end position="132"/>
    </location>
</feature>
<evidence type="ECO:0000256" key="6">
    <source>
        <dbReference type="ARBA" id="ARBA00022723"/>
    </source>
</evidence>
<dbReference type="InterPro" id="IPR027939">
    <property type="entry name" value="NMT1/THI5"/>
</dbReference>
<evidence type="ECO:0000256" key="9">
    <source>
        <dbReference type="ARBA" id="ARBA00023004"/>
    </source>
</evidence>
<organism evidence="13">
    <name type="scientific">Desulfomonile tiedjei</name>
    <dbReference type="NCBI Taxonomy" id="2358"/>
    <lineage>
        <taxon>Bacteria</taxon>
        <taxon>Pseudomonadati</taxon>
        <taxon>Thermodesulfobacteriota</taxon>
        <taxon>Desulfomonilia</taxon>
        <taxon>Desulfomonilales</taxon>
        <taxon>Desulfomonilaceae</taxon>
        <taxon>Desulfomonile</taxon>
    </lineage>
</organism>
<dbReference type="GO" id="GO:0009228">
    <property type="term" value="P:thiamine biosynthetic process"/>
    <property type="evidence" value="ECO:0007669"/>
    <property type="project" value="UniProtKB-KW"/>
</dbReference>
<evidence type="ECO:0000256" key="5">
    <source>
        <dbReference type="ARBA" id="ARBA00022679"/>
    </source>
</evidence>
<keyword evidence="9" id="KW-0408">Iron</keyword>
<dbReference type="PANTHER" id="PTHR31528">
    <property type="entry name" value="4-AMINO-5-HYDROXYMETHYL-2-METHYLPYRIMIDINE PHOSPHATE SYNTHASE THI11-RELATED"/>
    <property type="match status" value="1"/>
</dbReference>
<dbReference type="GO" id="GO:0046872">
    <property type="term" value="F:metal ion binding"/>
    <property type="evidence" value="ECO:0007669"/>
    <property type="project" value="UniProtKB-KW"/>
</dbReference>
<accession>A0A7C4EXH8</accession>
<comment type="caution">
    <text evidence="13">The sequence shown here is derived from an EMBL/GenBank/DDBJ whole genome shotgun (WGS) entry which is preliminary data.</text>
</comment>
<reference evidence="13" key="1">
    <citation type="journal article" date="2020" name="mSystems">
        <title>Genome- and Community-Level Interaction Insights into Carbon Utilization and Element Cycling Functions of Hydrothermarchaeota in Hydrothermal Sediment.</title>
        <authorList>
            <person name="Zhou Z."/>
            <person name="Liu Y."/>
            <person name="Xu W."/>
            <person name="Pan J."/>
            <person name="Luo Z.H."/>
            <person name="Li M."/>
        </authorList>
    </citation>
    <scope>NUCLEOTIDE SEQUENCE [LARGE SCALE GENOMIC DNA]</scope>
    <source>
        <strain evidence="13">SpSt-769</strain>
    </source>
</reference>
<dbReference type="InterPro" id="IPR015168">
    <property type="entry name" value="SsuA/THI5"/>
</dbReference>
<dbReference type="Pfam" id="PF09084">
    <property type="entry name" value="NMT1"/>
    <property type="match status" value="1"/>
</dbReference>
<dbReference type="GO" id="GO:0016740">
    <property type="term" value="F:transferase activity"/>
    <property type="evidence" value="ECO:0007669"/>
    <property type="project" value="UniProtKB-KW"/>
</dbReference>
<evidence type="ECO:0000256" key="4">
    <source>
        <dbReference type="ARBA" id="ARBA00011738"/>
    </source>
</evidence>
<evidence type="ECO:0000256" key="1">
    <source>
        <dbReference type="ARBA" id="ARBA00003469"/>
    </source>
</evidence>
<sequence>MARPHIKVPEDLHGKKVGLWAGHFYLQPMMFFRKHGVAVEVVPNYSSEALFLKRGVDAMAAMWYNEYHSILNSGINPDELTVFFLHQSGPNFPEDGLYTIADTYEADPQMCKDFVAASLRGWQWAFDHEEEALDIVLKHANEAHTGSNRPHQRWMLNRMKDLILSPEQTGGMGKLNPKDYKYVGHTLKEHHLIEEIPAFEDFYQGQP</sequence>
<evidence type="ECO:0000256" key="10">
    <source>
        <dbReference type="ARBA" id="ARBA00033171"/>
    </source>
</evidence>
<dbReference type="EMBL" id="DTGT01000301">
    <property type="protein sequence ID" value="HGH61516.1"/>
    <property type="molecule type" value="Genomic_DNA"/>
</dbReference>
<protein>
    <recommendedName>
        <fullName evidence="10">Thiamine pyrimidine synthase</fullName>
    </recommendedName>
</protein>
<evidence type="ECO:0000313" key="13">
    <source>
        <dbReference type="EMBL" id="HGH61516.1"/>
    </source>
</evidence>
<gene>
    <name evidence="13" type="ORF">ENV54_09490</name>
</gene>
<keyword evidence="6" id="KW-0479">Metal-binding</keyword>
<comment type="pathway">
    <text evidence="2">Cofactor biosynthesis; thiamine diphosphate biosynthesis.</text>
</comment>
<dbReference type="AlphaFoldDB" id="A0A7C4EXH8"/>
<evidence type="ECO:0000256" key="3">
    <source>
        <dbReference type="ARBA" id="ARBA00009406"/>
    </source>
</evidence>
<keyword evidence="5" id="KW-0808">Transferase</keyword>
<evidence type="ECO:0000259" key="12">
    <source>
        <dbReference type="Pfam" id="PF09084"/>
    </source>
</evidence>
<comment type="catalytic activity">
    <reaction evidence="11">
        <text>N(6)-(pyridoxal phosphate)-L-lysyl-[4-amino-5-hydroxymethyl-2-methylpyrimidine phosphate synthase] + L-histidyl-[4-amino-5-hydroxymethyl-2-methylpyrimidine phosphate synthase] + 2 Fe(3+) + 4 H2O = L-lysyl-[4-amino-5-hydroxymethyl-2-methylpyrimidine phosphate synthase] + (2S)-2-amino-5-hydroxy-4-oxopentanoyl-[4-amino-5-hydroxymethyl-2-methylpyrimidine phosphate synthase] + 4-amino-2-methyl-5-(phosphooxymethyl)pyrimidine + 3-oxopropanoate + 2 Fe(2+) + 2 H(+)</text>
        <dbReference type="Rhea" id="RHEA:65756"/>
        <dbReference type="Rhea" id="RHEA-COMP:16892"/>
        <dbReference type="Rhea" id="RHEA-COMP:16893"/>
        <dbReference type="Rhea" id="RHEA-COMP:16894"/>
        <dbReference type="Rhea" id="RHEA-COMP:16895"/>
        <dbReference type="ChEBI" id="CHEBI:15377"/>
        <dbReference type="ChEBI" id="CHEBI:15378"/>
        <dbReference type="ChEBI" id="CHEBI:29033"/>
        <dbReference type="ChEBI" id="CHEBI:29034"/>
        <dbReference type="ChEBI" id="CHEBI:29969"/>
        <dbReference type="ChEBI" id="CHEBI:29979"/>
        <dbReference type="ChEBI" id="CHEBI:33190"/>
        <dbReference type="ChEBI" id="CHEBI:58354"/>
        <dbReference type="ChEBI" id="CHEBI:143915"/>
        <dbReference type="ChEBI" id="CHEBI:157692"/>
    </reaction>
    <physiologicalReaction direction="left-to-right" evidence="11">
        <dbReference type="Rhea" id="RHEA:65757"/>
    </physiologicalReaction>
</comment>